<dbReference type="InterPro" id="IPR023198">
    <property type="entry name" value="PGP-like_dom2"/>
</dbReference>
<dbReference type="InterPro" id="IPR041492">
    <property type="entry name" value="HAD_2"/>
</dbReference>
<organism evidence="1 2">
    <name type="scientific">Leeia aquatica</name>
    <dbReference type="NCBI Taxonomy" id="2725557"/>
    <lineage>
        <taxon>Bacteria</taxon>
        <taxon>Pseudomonadati</taxon>
        <taxon>Pseudomonadota</taxon>
        <taxon>Betaproteobacteria</taxon>
        <taxon>Neisseriales</taxon>
        <taxon>Leeiaceae</taxon>
        <taxon>Leeia</taxon>
    </lineage>
</organism>
<dbReference type="InterPro" id="IPR036412">
    <property type="entry name" value="HAD-like_sf"/>
</dbReference>
<dbReference type="SFLD" id="SFLDS00003">
    <property type="entry name" value="Haloacid_Dehalogenase"/>
    <property type="match status" value="1"/>
</dbReference>
<reference evidence="1 2" key="1">
    <citation type="submission" date="2020-04" db="EMBL/GenBank/DDBJ databases">
        <title>Draft genome of Leeia sp. IMCC25680.</title>
        <authorList>
            <person name="Song J."/>
            <person name="Cho J.-C."/>
        </authorList>
    </citation>
    <scope>NUCLEOTIDE SEQUENCE [LARGE SCALE GENOMIC DNA]</scope>
    <source>
        <strain evidence="1 2">IMCC25680</strain>
    </source>
</reference>
<dbReference type="NCBIfam" id="TIGR01549">
    <property type="entry name" value="HAD-SF-IA-v1"/>
    <property type="match status" value="1"/>
</dbReference>
<dbReference type="SUPFAM" id="SSF56784">
    <property type="entry name" value="HAD-like"/>
    <property type="match status" value="1"/>
</dbReference>
<protein>
    <submittedName>
        <fullName evidence="1">HAD-IA family hydrolase</fullName>
    </submittedName>
</protein>
<dbReference type="Gene3D" id="1.10.150.240">
    <property type="entry name" value="Putative phosphatase, domain 2"/>
    <property type="match status" value="1"/>
</dbReference>
<accession>A0A847SAU5</accession>
<dbReference type="AlphaFoldDB" id="A0A847SAU5"/>
<evidence type="ECO:0000313" key="2">
    <source>
        <dbReference type="Proteomes" id="UP000587991"/>
    </source>
</evidence>
<dbReference type="EMBL" id="JABAIM010000001">
    <property type="protein sequence ID" value="NLR74656.1"/>
    <property type="molecule type" value="Genomic_DNA"/>
</dbReference>
<dbReference type="InterPro" id="IPR006439">
    <property type="entry name" value="HAD-SF_hydro_IA"/>
</dbReference>
<dbReference type="SFLD" id="SFLDG01135">
    <property type="entry name" value="C1.5.6:_HAD__Beta-PGM__Phospha"/>
    <property type="match status" value="1"/>
</dbReference>
<dbReference type="Gene3D" id="3.40.50.1000">
    <property type="entry name" value="HAD superfamily/HAD-like"/>
    <property type="match status" value="1"/>
</dbReference>
<proteinExistence type="predicted"/>
<dbReference type="GO" id="GO:0008967">
    <property type="term" value="F:phosphoglycolate phosphatase activity"/>
    <property type="evidence" value="ECO:0007669"/>
    <property type="project" value="TreeGrafter"/>
</dbReference>
<dbReference type="GO" id="GO:0005829">
    <property type="term" value="C:cytosol"/>
    <property type="evidence" value="ECO:0007669"/>
    <property type="project" value="TreeGrafter"/>
</dbReference>
<dbReference type="Proteomes" id="UP000587991">
    <property type="component" value="Unassembled WGS sequence"/>
</dbReference>
<dbReference type="Pfam" id="PF13419">
    <property type="entry name" value="HAD_2"/>
    <property type="match status" value="1"/>
</dbReference>
<name>A0A847SAU5_9NEIS</name>
<dbReference type="PANTHER" id="PTHR43434:SF24">
    <property type="entry name" value="HYDROLASE-RELATED"/>
    <property type="match status" value="1"/>
</dbReference>
<dbReference type="InterPro" id="IPR023214">
    <property type="entry name" value="HAD_sf"/>
</dbReference>
<dbReference type="InterPro" id="IPR050155">
    <property type="entry name" value="HAD-like_hydrolase_sf"/>
</dbReference>
<comment type="caution">
    <text evidence="1">The sequence shown here is derived from an EMBL/GenBank/DDBJ whole genome shotgun (WGS) entry which is preliminary data.</text>
</comment>
<dbReference type="GO" id="GO:0006281">
    <property type="term" value="P:DNA repair"/>
    <property type="evidence" value="ECO:0007669"/>
    <property type="project" value="TreeGrafter"/>
</dbReference>
<keyword evidence="1" id="KW-0378">Hydrolase</keyword>
<gene>
    <name evidence="1" type="ORF">HF682_05735</name>
</gene>
<sequence>MPDARRYDLIVFDWDGTLMDSTAGIVLSMQHAFREHGLPQPERSAVRQVIGLGMDEALQQLAPLLPVDERIPLGQSFRAAWPIYGRQAALYEGAHALLGTLQQAGYTLAVATGMSRRGLEQALDQTGLRPMFAATRCAEESFSKPHPAMLLELLDELFHPADRALMVGDTTHDLQMAANAGVEAVALTQGAHDAAQLVLVPHRVMLANLAELAGWLEP</sequence>
<keyword evidence="2" id="KW-1185">Reference proteome</keyword>
<dbReference type="PANTHER" id="PTHR43434">
    <property type="entry name" value="PHOSPHOGLYCOLATE PHOSPHATASE"/>
    <property type="match status" value="1"/>
</dbReference>
<dbReference type="SFLD" id="SFLDG01129">
    <property type="entry name" value="C1.5:_HAD__Beta-PGM__Phosphata"/>
    <property type="match status" value="1"/>
</dbReference>
<evidence type="ECO:0000313" key="1">
    <source>
        <dbReference type="EMBL" id="NLR74656.1"/>
    </source>
</evidence>